<keyword evidence="2" id="KW-1185">Reference proteome</keyword>
<dbReference type="SUPFAM" id="SSF52540">
    <property type="entry name" value="P-loop containing nucleoside triphosphate hydrolases"/>
    <property type="match status" value="1"/>
</dbReference>
<reference evidence="1 2" key="1">
    <citation type="submission" date="2017-04" db="EMBL/GenBank/DDBJ databases">
        <authorList>
            <person name="Afonso C.L."/>
            <person name="Miller P.J."/>
            <person name="Scott M.A."/>
            <person name="Spackman E."/>
            <person name="Goraichik I."/>
            <person name="Dimitrov K.M."/>
            <person name="Suarez D.L."/>
            <person name="Swayne D.E."/>
        </authorList>
    </citation>
    <scope>NUCLEOTIDE SEQUENCE [LARGE SCALE GENOMIC DNA]</scope>
    <source>
        <strain evidence="1 2">DSM 12816</strain>
    </source>
</reference>
<dbReference type="STRING" id="1122930.SAMN02745168_0772"/>
<dbReference type="AlphaFoldDB" id="A0A1W1YZ50"/>
<protein>
    <submittedName>
        <fullName evidence="1">Phage terminase, large subunit, PBSX family</fullName>
    </submittedName>
</protein>
<dbReference type="Gene3D" id="3.30.420.280">
    <property type="match status" value="1"/>
</dbReference>
<gene>
    <name evidence="1" type="ORF">SAMN02745168_0772</name>
</gene>
<dbReference type="Proteomes" id="UP000192790">
    <property type="component" value="Unassembled WGS sequence"/>
</dbReference>
<accession>A0A1W1YZ50</accession>
<dbReference type="Pfam" id="PF03237">
    <property type="entry name" value="Terminase_6N"/>
    <property type="match status" value="1"/>
</dbReference>
<sequence>MPNPAKKFQNMPRRGSQDVEIAFTSTGPNPKQERFLTATNKYVCYGGARGGGKTWSVIAKSTLLALNYPGIKILIMRRKYTQLYEMLIQPMCRMIPDVVGEYTSSVYTFFFYNGSTIKFGHLNDKRALDDYQGKEYDIVFIDEATQFAEDEFRTLGACLRAVNDYPKRFYLTCNPGGIGHQWVKRLFIDRNFRRDKEHPENDENPDDYLFIPATVYDNKVMLEHSPDYVKQLNLLPEKIRKAHRDGDWNALGGQFFEEFDPKVHVVDSFPIPAGWGRYRVIDYGLDMLAVLWVAVDYKGRSYVYREYQMGKDLEGGRGLTVSEAADAIKEHTLQSENIPYTIAPPDVWSTQKDTGKIMADVFFENGVPLVRANNSRVQGWMMLKEALSPSSVDGIPMLQIMSNCPQLIENLPMLQTSEKNPNDCDTEPHNITHICDALRYYVQSRTMKPEEAQSMPEPSIERAGHAVSTYEDYLVGGEPDDSYLSY</sequence>
<dbReference type="RefSeq" id="WP_084233383.1">
    <property type="nucleotide sequence ID" value="NZ_FWXW01000001.1"/>
</dbReference>
<evidence type="ECO:0000313" key="2">
    <source>
        <dbReference type="Proteomes" id="UP000192790"/>
    </source>
</evidence>
<dbReference type="InterPro" id="IPR027417">
    <property type="entry name" value="P-loop_NTPase"/>
</dbReference>
<name>A0A1W1YZ50_9FIRM</name>
<dbReference type="EMBL" id="FWXW01000001">
    <property type="protein sequence ID" value="SMC41101.1"/>
    <property type="molecule type" value="Genomic_DNA"/>
</dbReference>
<proteinExistence type="predicted"/>
<evidence type="ECO:0000313" key="1">
    <source>
        <dbReference type="EMBL" id="SMC41101.1"/>
    </source>
</evidence>
<dbReference type="Gene3D" id="3.40.50.300">
    <property type="entry name" value="P-loop containing nucleotide triphosphate hydrolases"/>
    <property type="match status" value="1"/>
</dbReference>
<organism evidence="1 2">
    <name type="scientific">Papillibacter cinnamivorans DSM 12816</name>
    <dbReference type="NCBI Taxonomy" id="1122930"/>
    <lineage>
        <taxon>Bacteria</taxon>
        <taxon>Bacillati</taxon>
        <taxon>Bacillota</taxon>
        <taxon>Clostridia</taxon>
        <taxon>Eubacteriales</taxon>
        <taxon>Oscillospiraceae</taxon>
        <taxon>Papillibacter</taxon>
    </lineage>
</organism>